<keyword evidence="3" id="KW-1185">Reference proteome</keyword>
<dbReference type="Proteomes" id="UP001597301">
    <property type="component" value="Unassembled WGS sequence"/>
</dbReference>
<evidence type="ECO:0000313" key="2">
    <source>
        <dbReference type="EMBL" id="MFD1707082.1"/>
    </source>
</evidence>
<accession>A0ABW4KJ52</accession>
<keyword evidence="1" id="KW-1133">Transmembrane helix</keyword>
<sequence>MASMVFQVLRVFILFAICTIMFYYGMIWVSQEYENYRKYDEPKGTAVKVMQQDHDEGNDWVSRLLLFYLNGE</sequence>
<dbReference type="EMBL" id="JBHUEO010000026">
    <property type="protein sequence ID" value="MFD1707082.1"/>
    <property type="molecule type" value="Genomic_DNA"/>
</dbReference>
<gene>
    <name evidence="2" type="ORF">ACFSCZ_10100</name>
</gene>
<evidence type="ECO:0000313" key="3">
    <source>
        <dbReference type="Proteomes" id="UP001597301"/>
    </source>
</evidence>
<dbReference type="InterPro" id="IPR025321">
    <property type="entry name" value="DUF4227"/>
</dbReference>
<keyword evidence="1" id="KW-0472">Membrane</keyword>
<comment type="caution">
    <text evidence="2">The sequence shown here is derived from an EMBL/GenBank/DDBJ whole genome shotgun (WGS) entry which is preliminary data.</text>
</comment>
<protein>
    <submittedName>
        <fullName evidence="2">YqzK family protein</fullName>
    </submittedName>
</protein>
<dbReference type="Pfam" id="PF14004">
    <property type="entry name" value="DUF4227"/>
    <property type="match status" value="1"/>
</dbReference>
<feature type="transmembrane region" description="Helical" evidence="1">
    <location>
        <begin position="6"/>
        <end position="29"/>
    </location>
</feature>
<evidence type="ECO:0000256" key="1">
    <source>
        <dbReference type="SAM" id="Phobius"/>
    </source>
</evidence>
<keyword evidence="1" id="KW-0812">Transmembrane</keyword>
<dbReference type="RefSeq" id="WP_380773888.1">
    <property type="nucleotide sequence ID" value="NZ_JBHUEO010000026.1"/>
</dbReference>
<name>A0ABW4KJ52_9BACI</name>
<reference evidence="3" key="1">
    <citation type="journal article" date="2019" name="Int. J. Syst. Evol. Microbiol.">
        <title>The Global Catalogue of Microorganisms (GCM) 10K type strain sequencing project: providing services to taxonomists for standard genome sequencing and annotation.</title>
        <authorList>
            <consortium name="The Broad Institute Genomics Platform"/>
            <consortium name="The Broad Institute Genome Sequencing Center for Infectious Disease"/>
            <person name="Wu L."/>
            <person name="Ma J."/>
        </authorList>
    </citation>
    <scope>NUCLEOTIDE SEQUENCE [LARGE SCALE GENOMIC DNA]</scope>
    <source>
        <strain evidence="3">CGMCC 1.12295</strain>
    </source>
</reference>
<organism evidence="2 3">
    <name type="scientific">Siminovitchia sediminis</name>
    <dbReference type="NCBI Taxonomy" id="1274353"/>
    <lineage>
        <taxon>Bacteria</taxon>
        <taxon>Bacillati</taxon>
        <taxon>Bacillota</taxon>
        <taxon>Bacilli</taxon>
        <taxon>Bacillales</taxon>
        <taxon>Bacillaceae</taxon>
        <taxon>Siminovitchia</taxon>
    </lineage>
</organism>
<proteinExistence type="predicted"/>